<dbReference type="PIRSF" id="PIRSF004810">
    <property type="entry name" value="ChrA"/>
    <property type="match status" value="1"/>
</dbReference>
<feature type="transmembrane region" description="Helical" evidence="7">
    <location>
        <begin position="157"/>
        <end position="174"/>
    </location>
</feature>
<dbReference type="NCBIfam" id="TIGR00937">
    <property type="entry name" value="2A51"/>
    <property type="match status" value="1"/>
</dbReference>
<evidence type="ECO:0000313" key="8">
    <source>
        <dbReference type="EMBL" id="MBW2940038.1"/>
    </source>
</evidence>
<feature type="transmembrane region" description="Helical" evidence="7">
    <location>
        <begin position="72"/>
        <end position="98"/>
    </location>
</feature>
<feature type="transmembrane region" description="Helical" evidence="7">
    <location>
        <begin position="309"/>
        <end position="329"/>
    </location>
</feature>
<dbReference type="PANTHER" id="PTHR33567:SF3">
    <property type="entry name" value="CHROMATE ION TRANSPORTER (EUROFUNG)"/>
    <property type="match status" value="1"/>
</dbReference>
<dbReference type="Pfam" id="PF02417">
    <property type="entry name" value="Chromate_transp"/>
    <property type="match status" value="2"/>
</dbReference>
<dbReference type="InterPro" id="IPR014047">
    <property type="entry name" value="Chr_Tranpt_l_chain"/>
</dbReference>
<proteinExistence type="inferred from homology"/>
<keyword evidence="4 7" id="KW-0812">Transmembrane</keyword>
<evidence type="ECO:0000313" key="9">
    <source>
        <dbReference type="Proteomes" id="UP001166291"/>
    </source>
</evidence>
<keyword evidence="3" id="KW-1003">Cell membrane</keyword>
<feature type="transmembrane region" description="Helical" evidence="7">
    <location>
        <begin position="104"/>
        <end position="126"/>
    </location>
</feature>
<feature type="transmembrane region" description="Helical" evidence="7">
    <location>
        <begin position="360"/>
        <end position="376"/>
    </location>
</feature>
<feature type="transmembrane region" description="Helical" evidence="7">
    <location>
        <begin position="133"/>
        <end position="151"/>
    </location>
</feature>
<evidence type="ECO:0000256" key="7">
    <source>
        <dbReference type="SAM" id="Phobius"/>
    </source>
</evidence>
<evidence type="ECO:0000256" key="1">
    <source>
        <dbReference type="ARBA" id="ARBA00004651"/>
    </source>
</evidence>
<feature type="transmembrane region" description="Helical" evidence="7">
    <location>
        <begin position="6"/>
        <end position="27"/>
    </location>
</feature>
<dbReference type="PANTHER" id="PTHR33567">
    <property type="entry name" value="CHROMATE ION TRANSPORTER (EUROFUNG)"/>
    <property type="match status" value="1"/>
</dbReference>
<comment type="subcellular location">
    <subcellularLocation>
        <location evidence="1">Cell membrane</location>
        <topology evidence="1">Multi-pass membrane protein</topology>
    </subcellularLocation>
</comment>
<feature type="transmembrane region" description="Helical" evidence="7">
    <location>
        <begin position="212"/>
        <end position="231"/>
    </location>
</feature>
<keyword evidence="6 7" id="KW-0472">Membrane</keyword>
<organism evidence="8 9">
    <name type="scientific">Zhongshania aquimaris</name>
    <dbReference type="NCBI Taxonomy" id="2857107"/>
    <lineage>
        <taxon>Bacteria</taxon>
        <taxon>Pseudomonadati</taxon>
        <taxon>Pseudomonadota</taxon>
        <taxon>Gammaproteobacteria</taxon>
        <taxon>Cellvibrionales</taxon>
        <taxon>Spongiibacteraceae</taxon>
        <taxon>Zhongshania</taxon>
    </lineage>
</organism>
<accession>A0ABS6VNZ9</accession>
<evidence type="ECO:0000256" key="2">
    <source>
        <dbReference type="ARBA" id="ARBA00005262"/>
    </source>
</evidence>
<evidence type="ECO:0000256" key="3">
    <source>
        <dbReference type="ARBA" id="ARBA00022475"/>
    </source>
</evidence>
<evidence type="ECO:0000256" key="4">
    <source>
        <dbReference type="ARBA" id="ARBA00022692"/>
    </source>
</evidence>
<feature type="transmembrane region" description="Helical" evidence="7">
    <location>
        <begin position="243"/>
        <end position="269"/>
    </location>
</feature>
<feature type="transmembrane region" description="Helical" evidence="7">
    <location>
        <begin position="335"/>
        <end position="353"/>
    </location>
</feature>
<comment type="caution">
    <text evidence="8">The sequence shown here is derived from an EMBL/GenBank/DDBJ whole genome shotgun (WGS) entry which is preliminary data.</text>
</comment>
<dbReference type="Proteomes" id="UP001166291">
    <property type="component" value="Unassembled WGS sequence"/>
</dbReference>
<feature type="transmembrane region" description="Helical" evidence="7">
    <location>
        <begin position="275"/>
        <end position="297"/>
    </location>
</feature>
<dbReference type="EMBL" id="JAHWDQ010000001">
    <property type="protein sequence ID" value="MBW2940038.1"/>
    <property type="molecule type" value="Genomic_DNA"/>
</dbReference>
<sequence length="377" mass="39753">MVWRVFLQFLYLGCISFGGPAAHIGYFRTVFVERKAWLNEQEFAADLALCQFLPGPSSSQLGYAIACRRGGIAAGVAAFIGFTLPSFLLMVALAVWQLELVQGSLQYGVVSGLKLLAVVVVADAVWGMARQSCRSPLTIAVAVFSAVVLSLAMSPLWQISLMVIAASLMAWRGLPTRHSSLMKVDSIFVACMLVFLLLAAVCALFSGSIFAIFYQAGSLVFGGGHVVLPLLEPLLNGDVSNDQFLLGYAAAQAVPGPMFSFAAYLGAVLHPDAPLYYALVATLAVFTPGFVLLTGIRGIWLQLSARPKVIAAIAGVNAVAVGMLAAAWINPVISSAPHDVIALGLAVVGYIAVRSKRVPILLLVVVFSACGAILFSA</sequence>
<dbReference type="InterPro" id="IPR003370">
    <property type="entry name" value="Chromate_transpt"/>
</dbReference>
<gene>
    <name evidence="8" type="primary">chrA</name>
    <name evidence="8" type="ORF">KXJ70_04590</name>
</gene>
<comment type="similarity">
    <text evidence="2">Belongs to the chromate ion transporter (CHR) (TC 2.A.51) family.</text>
</comment>
<feature type="transmembrane region" description="Helical" evidence="7">
    <location>
        <begin position="186"/>
        <end position="206"/>
    </location>
</feature>
<protein>
    <submittedName>
        <fullName evidence="8">Chromate efflux transporter</fullName>
    </submittedName>
</protein>
<keyword evidence="9" id="KW-1185">Reference proteome</keyword>
<keyword evidence="5 7" id="KW-1133">Transmembrane helix</keyword>
<name>A0ABS6VNZ9_9GAMM</name>
<dbReference type="RefSeq" id="WP_219042264.1">
    <property type="nucleotide sequence ID" value="NZ_JAHWDQ010000001.1"/>
</dbReference>
<evidence type="ECO:0000256" key="5">
    <source>
        <dbReference type="ARBA" id="ARBA00022989"/>
    </source>
</evidence>
<evidence type="ECO:0000256" key="6">
    <source>
        <dbReference type="ARBA" id="ARBA00023136"/>
    </source>
</evidence>
<reference evidence="8" key="1">
    <citation type="submission" date="2021-07" db="EMBL/GenBank/DDBJ databases">
        <title>Zhongshania sp. CAU 1632 isolated from seawater.</title>
        <authorList>
            <person name="Kim W."/>
        </authorList>
    </citation>
    <scope>NUCLEOTIDE SEQUENCE</scope>
    <source>
        <strain evidence="8">CAU 1632</strain>
    </source>
</reference>